<dbReference type="Gene3D" id="3.30.530.20">
    <property type="match status" value="1"/>
</dbReference>
<keyword evidence="5" id="KW-1133">Transmembrane helix</keyword>
<keyword evidence="1" id="KW-0813">Transport</keyword>
<evidence type="ECO:0000259" key="6">
    <source>
        <dbReference type="PROSITE" id="PS50848"/>
    </source>
</evidence>
<comment type="caution">
    <text evidence="7">The sequence shown here is derived from an EMBL/GenBank/DDBJ whole genome shotgun (WGS) entry which is preliminary data.</text>
</comment>
<dbReference type="InterPro" id="IPR002913">
    <property type="entry name" value="START_lipid-bd_dom"/>
</dbReference>
<dbReference type="InterPro" id="IPR023393">
    <property type="entry name" value="START-like_dom_sf"/>
</dbReference>
<dbReference type="GO" id="GO:0070508">
    <property type="term" value="P:cholesterol import"/>
    <property type="evidence" value="ECO:0007669"/>
    <property type="project" value="TreeGrafter"/>
</dbReference>
<keyword evidence="5" id="KW-0472">Membrane</keyword>
<evidence type="ECO:0000256" key="3">
    <source>
        <dbReference type="ARBA" id="ARBA00023121"/>
    </source>
</evidence>
<evidence type="ECO:0000256" key="5">
    <source>
        <dbReference type="SAM" id="Phobius"/>
    </source>
</evidence>
<keyword evidence="2" id="KW-0445">Lipid transport</keyword>
<feature type="transmembrane region" description="Helical" evidence="5">
    <location>
        <begin position="208"/>
        <end position="230"/>
    </location>
</feature>
<feature type="domain" description="START" evidence="6">
    <location>
        <begin position="20"/>
        <end position="126"/>
    </location>
</feature>
<name>A0AAW0NYM9_9GOBI</name>
<dbReference type="Pfam" id="PF01852">
    <property type="entry name" value="START"/>
    <property type="match status" value="1"/>
</dbReference>
<gene>
    <name evidence="7" type="ORF">WMY93_013146</name>
</gene>
<dbReference type="SUPFAM" id="SSF55961">
    <property type="entry name" value="Bet v1-like"/>
    <property type="match status" value="1"/>
</dbReference>
<reference evidence="8" key="1">
    <citation type="submission" date="2024-04" db="EMBL/GenBank/DDBJ databases">
        <title>Salinicola lusitanus LLJ914,a marine bacterium isolated from the Okinawa Trough.</title>
        <authorList>
            <person name="Li J."/>
        </authorList>
    </citation>
    <scope>NUCLEOTIDE SEQUENCE [LARGE SCALE GENOMIC DNA]</scope>
</reference>
<proteinExistence type="predicted"/>
<protein>
    <recommendedName>
        <fullName evidence="6">START domain-containing protein</fullName>
    </recommendedName>
</protein>
<evidence type="ECO:0000313" key="7">
    <source>
        <dbReference type="EMBL" id="KAK7912935.1"/>
    </source>
</evidence>
<dbReference type="InterPro" id="IPR043556">
    <property type="entry name" value="StARD5/6"/>
</dbReference>
<evidence type="ECO:0000256" key="1">
    <source>
        <dbReference type="ARBA" id="ARBA00022448"/>
    </source>
</evidence>
<sequence length="233" mass="25488">MEYEDRAKFAAERLLGYTKDPSGWKVCKKSNDVVVSWRPSVEYPGNVYKGEALVNGGLLKVWECLKPIPNGLRVKWDSNVKKFELLQQITEDVSVCRTVTPSAAMGIISPRDFVDVIVVKKYEDGTISSNVLFVSSLRTVSPLCVPAPFSVSTFSSLHLLSPHCVYALSLLAASLFCLSSLLFSLSLLCLLSPRCLFSLVAVSPLSSLSLLSMSPFFSLSLLSLICLLTVSPL</sequence>
<dbReference type="EMBL" id="JBBPFD010000009">
    <property type="protein sequence ID" value="KAK7912935.1"/>
    <property type="molecule type" value="Genomic_DNA"/>
</dbReference>
<dbReference type="GO" id="GO:0015485">
    <property type="term" value="F:cholesterol binding"/>
    <property type="evidence" value="ECO:0007669"/>
    <property type="project" value="TreeGrafter"/>
</dbReference>
<comment type="function">
    <text evidence="4">May be involved in the intracellular transport of sterols or other lipids. May bind cholesterol or other sterols.</text>
</comment>
<dbReference type="PANTHER" id="PTHR46374">
    <property type="entry name" value="PROTEIN CBG07384"/>
    <property type="match status" value="1"/>
</dbReference>
<feature type="transmembrane region" description="Helical" evidence="5">
    <location>
        <begin position="165"/>
        <end position="188"/>
    </location>
</feature>
<evidence type="ECO:0000256" key="2">
    <source>
        <dbReference type="ARBA" id="ARBA00023055"/>
    </source>
</evidence>
<dbReference type="GO" id="GO:0120020">
    <property type="term" value="F:cholesterol transfer activity"/>
    <property type="evidence" value="ECO:0007669"/>
    <property type="project" value="TreeGrafter"/>
</dbReference>
<organism evidence="7 8">
    <name type="scientific">Mugilogobius chulae</name>
    <name type="common">yellowstripe goby</name>
    <dbReference type="NCBI Taxonomy" id="88201"/>
    <lineage>
        <taxon>Eukaryota</taxon>
        <taxon>Metazoa</taxon>
        <taxon>Chordata</taxon>
        <taxon>Craniata</taxon>
        <taxon>Vertebrata</taxon>
        <taxon>Euteleostomi</taxon>
        <taxon>Actinopterygii</taxon>
        <taxon>Neopterygii</taxon>
        <taxon>Teleostei</taxon>
        <taxon>Neoteleostei</taxon>
        <taxon>Acanthomorphata</taxon>
        <taxon>Gobiaria</taxon>
        <taxon>Gobiiformes</taxon>
        <taxon>Gobioidei</taxon>
        <taxon>Gobiidae</taxon>
        <taxon>Gobionellinae</taxon>
        <taxon>Mugilogobius</taxon>
    </lineage>
</organism>
<dbReference type="AlphaFoldDB" id="A0AAW0NYM9"/>
<dbReference type="PANTHER" id="PTHR46374:SF3">
    <property type="entry name" value="STAR-RELATED LIPID TRANSFER PROTEIN 5"/>
    <property type="match status" value="1"/>
</dbReference>
<keyword evidence="3" id="KW-0446">Lipid-binding</keyword>
<accession>A0AAW0NYM9</accession>
<evidence type="ECO:0000256" key="4">
    <source>
        <dbReference type="ARBA" id="ARBA00024750"/>
    </source>
</evidence>
<dbReference type="PROSITE" id="PS50848">
    <property type="entry name" value="START"/>
    <property type="match status" value="1"/>
</dbReference>
<keyword evidence="5" id="KW-0812">Transmembrane</keyword>
<evidence type="ECO:0000313" key="8">
    <source>
        <dbReference type="Proteomes" id="UP001460270"/>
    </source>
</evidence>
<keyword evidence="8" id="KW-1185">Reference proteome</keyword>
<dbReference type="Proteomes" id="UP001460270">
    <property type="component" value="Unassembled WGS sequence"/>
</dbReference>